<accession>A0A2N9J1B1</accession>
<name>A0A2N9J1B1_FAGSY</name>
<gene>
    <name evidence="3" type="ORF">FSB_LOCUS58267</name>
</gene>
<protein>
    <recommendedName>
        <fullName evidence="2">Exostosin GT47 domain-containing protein</fullName>
    </recommendedName>
</protein>
<keyword evidence="1" id="KW-0812">Transmembrane</keyword>
<dbReference type="AlphaFoldDB" id="A0A2N9J1B1"/>
<reference evidence="3" key="1">
    <citation type="submission" date="2018-02" db="EMBL/GenBank/DDBJ databases">
        <authorList>
            <person name="Cohen D.B."/>
            <person name="Kent A.D."/>
        </authorList>
    </citation>
    <scope>NUCLEOTIDE SEQUENCE</scope>
</reference>
<dbReference type="EMBL" id="OIVN01006315">
    <property type="protein sequence ID" value="SPD30385.1"/>
    <property type="molecule type" value="Genomic_DNA"/>
</dbReference>
<proteinExistence type="predicted"/>
<evidence type="ECO:0000259" key="2">
    <source>
        <dbReference type="Pfam" id="PF03016"/>
    </source>
</evidence>
<evidence type="ECO:0000313" key="3">
    <source>
        <dbReference type="EMBL" id="SPD30385.1"/>
    </source>
</evidence>
<feature type="transmembrane region" description="Helical" evidence="1">
    <location>
        <begin position="12"/>
        <end position="39"/>
    </location>
</feature>
<evidence type="ECO:0000256" key="1">
    <source>
        <dbReference type="SAM" id="Phobius"/>
    </source>
</evidence>
<keyword evidence="1" id="KW-1133">Transmembrane helix</keyword>
<sequence length="255" mass="28524">MALKNNTNTNIISSLCSIPTLFLSLTLLCILSFTLFFLFSNPQIQTQISLHPHHSINVYISDLPRSLNYGLLNTYWSSSVPDSRLPTRSQTHQPQPHLHQNLKFLPYPQNPLIKQYSIEYWIMADLITPQNLRSASFANRVFDLEQADVVFVPFFATLSTELQLGMAKGAFRKKVATADVGEGGGGLGSRRHRCWCLGGGFSMGAGWVRRLDGCREWVGFIAAVWGGFWVGFADLVPCPKAAWVMLGTSRQWVEA</sequence>
<dbReference type="InterPro" id="IPR040911">
    <property type="entry name" value="Exostosin_GT47"/>
</dbReference>
<keyword evidence="1" id="KW-0472">Membrane</keyword>
<dbReference type="Pfam" id="PF03016">
    <property type="entry name" value="Exostosin_GT47"/>
    <property type="match status" value="1"/>
</dbReference>
<organism evidence="3">
    <name type="scientific">Fagus sylvatica</name>
    <name type="common">Beechnut</name>
    <dbReference type="NCBI Taxonomy" id="28930"/>
    <lineage>
        <taxon>Eukaryota</taxon>
        <taxon>Viridiplantae</taxon>
        <taxon>Streptophyta</taxon>
        <taxon>Embryophyta</taxon>
        <taxon>Tracheophyta</taxon>
        <taxon>Spermatophyta</taxon>
        <taxon>Magnoliopsida</taxon>
        <taxon>eudicotyledons</taxon>
        <taxon>Gunneridae</taxon>
        <taxon>Pentapetalae</taxon>
        <taxon>rosids</taxon>
        <taxon>fabids</taxon>
        <taxon>Fagales</taxon>
        <taxon>Fagaceae</taxon>
        <taxon>Fagus</taxon>
    </lineage>
</organism>
<feature type="domain" description="Exostosin GT47" evidence="2">
    <location>
        <begin position="54"/>
        <end position="164"/>
    </location>
</feature>